<dbReference type="Proteomes" id="UP000693946">
    <property type="component" value="Linkage Group LG14"/>
</dbReference>
<reference evidence="3 4" key="1">
    <citation type="journal article" date="2021" name="Sci. Rep.">
        <title>Chromosome anchoring in Senegalese sole (Solea senegalensis) reveals sex-associated markers and genome rearrangements in flatfish.</title>
        <authorList>
            <person name="Guerrero-Cozar I."/>
            <person name="Gomez-Garrido J."/>
            <person name="Berbel C."/>
            <person name="Martinez-Blanch J.F."/>
            <person name="Alioto T."/>
            <person name="Claros M.G."/>
            <person name="Gagnaire P.A."/>
            <person name="Manchado M."/>
        </authorList>
    </citation>
    <scope>NUCLEOTIDE SEQUENCE [LARGE SCALE GENOMIC DNA]</scope>
    <source>
        <strain evidence="3">Sse05_10M</strain>
    </source>
</reference>
<dbReference type="PROSITE" id="PS50835">
    <property type="entry name" value="IG_LIKE"/>
    <property type="match status" value="1"/>
</dbReference>
<feature type="domain" description="Ig-like" evidence="2">
    <location>
        <begin position="110"/>
        <end position="194"/>
    </location>
</feature>
<protein>
    <submittedName>
        <fullName evidence="3">Sperm acrosome membrane-associated 6</fullName>
    </submittedName>
</protein>
<dbReference type="InterPro" id="IPR034549">
    <property type="entry name" value="SPACA6"/>
</dbReference>
<proteinExistence type="predicted"/>
<keyword evidence="4" id="KW-1185">Reference proteome</keyword>
<evidence type="ECO:0000313" key="4">
    <source>
        <dbReference type="Proteomes" id="UP000693946"/>
    </source>
</evidence>
<evidence type="ECO:0000256" key="1">
    <source>
        <dbReference type="SAM" id="Phobius"/>
    </source>
</evidence>
<dbReference type="PANTHER" id="PTHR37366:SF1">
    <property type="entry name" value="SPERM ACROSOME MEMBRANE-ASSOCIATED PROTEIN 6"/>
    <property type="match status" value="1"/>
</dbReference>
<evidence type="ECO:0000259" key="2">
    <source>
        <dbReference type="PROSITE" id="PS50835"/>
    </source>
</evidence>
<comment type="caution">
    <text evidence="3">The sequence shown here is derived from an EMBL/GenBank/DDBJ whole genome shotgun (WGS) entry which is preliminary data.</text>
</comment>
<keyword evidence="1" id="KW-0812">Transmembrane</keyword>
<keyword evidence="1" id="KW-1133">Transmembrane helix</keyword>
<dbReference type="PANTHER" id="PTHR37366">
    <property type="entry name" value="SPERM ACROSOME MEMBRANE-ASSOCIATED PROTEIN 6"/>
    <property type="match status" value="1"/>
</dbReference>
<gene>
    <name evidence="3" type="ORF">JOB18_046126</name>
</gene>
<feature type="transmembrane region" description="Helical" evidence="1">
    <location>
        <begin position="245"/>
        <end position="268"/>
    </location>
</feature>
<dbReference type="AlphaFoldDB" id="A0AAV6SE73"/>
<organism evidence="3 4">
    <name type="scientific">Solea senegalensis</name>
    <name type="common">Senegalese sole</name>
    <dbReference type="NCBI Taxonomy" id="28829"/>
    <lineage>
        <taxon>Eukaryota</taxon>
        <taxon>Metazoa</taxon>
        <taxon>Chordata</taxon>
        <taxon>Craniata</taxon>
        <taxon>Vertebrata</taxon>
        <taxon>Euteleostomi</taxon>
        <taxon>Actinopterygii</taxon>
        <taxon>Neopterygii</taxon>
        <taxon>Teleostei</taxon>
        <taxon>Neoteleostei</taxon>
        <taxon>Acanthomorphata</taxon>
        <taxon>Carangaria</taxon>
        <taxon>Pleuronectiformes</taxon>
        <taxon>Pleuronectoidei</taxon>
        <taxon>Soleidae</taxon>
        <taxon>Solea</taxon>
    </lineage>
</organism>
<keyword evidence="1" id="KW-0472">Membrane</keyword>
<dbReference type="GO" id="GO:0007342">
    <property type="term" value="P:fusion of sperm to egg plasma membrane involved in single fertilization"/>
    <property type="evidence" value="ECO:0007669"/>
    <property type="project" value="InterPro"/>
</dbReference>
<dbReference type="EMBL" id="JAGKHQ010000006">
    <property type="protein sequence ID" value="KAG7514937.1"/>
    <property type="molecule type" value="Genomic_DNA"/>
</dbReference>
<dbReference type="InterPro" id="IPR007110">
    <property type="entry name" value="Ig-like_dom"/>
</dbReference>
<name>A0AAV6SE73_SOLSE</name>
<evidence type="ECO:0000313" key="3">
    <source>
        <dbReference type="EMBL" id="KAG7514937.1"/>
    </source>
</evidence>
<accession>A0AAV6SE73</accession>
<sequence length="293" mass="32968">MVIDTCMRMLNRIFNNNNSVIAAGRVGRGYDKQLNDILHAEIRPLEAEFGLMENVVPAMYEGRLQTAADNFIAAASRLPRASGCVPPCGFQSAGAVYNCDTCRYVSCELPLDCPVRRINVTENNRSRMWCDVQFRLPDNIKIMWRFAEEVETRQMNQFEVVTVGVDKLYYIPSASPQHQGTYMCEIFSDQRSIVRLYFYLTVTSHNTRGYEKLQDIFDLSLLPGGRLLGSTAADDDPPHVFLPPLLLLIACLTSLLLLLFLTLGALYWSLPEKTNLSENDGDDLGSGQLNSYT</sequence>